<dbReference type="EMBL" id="LAZR01008586">
    <property type="protein sequence ID" value="KKM77821.1"/>
    <property type="molecule type" value="Genomic_DNA"/>
</dbReference>
<evidence type="ECO:0000313" key="2">
    <source>
        <dbReference type="EMBL" id="KKM77821.1"/>
    </source>
</evidence>
<dbReference type="AlphaFoldDB" id="A0A0F9KSN9"/>
<comment type="caution">
    <text evidence="2">The sequence shown here is derived from an EMBL/GenBank/DDBJ whole genome shotgun (WGS) entry which is preliminary data.</text>
</comment>
<keyword evidence="1" id="KW-1133">Transmembrane helix</keyword>
<keyword evidence="1" id="KW-0472">Membrane</keyword>
<accession>A0A0F9KSN9</accession>
<sequence>MIFFFDSLATTPSNITFLLFGPLIEEFTSLTLDQITLWADGMPVDIAMVILIVGYIFTPTMAAILSGKFGKDKIQAFGG</sequence>
<name>A0A0F9KSN9_9ZZZZ</name>
<organism evidence="2">
    <name type="scientific">marine sediment metagenome</name>
    <dbReference type="NCBI Taxonomy" id="412755"/>
    <lineage>
        <taxon>unclassified sequences</taxon>
        <taxon>metagenomes</taxon>
        <taxon>ecological metagenomes</taxon>
    </lineage>
</organism>
<keyword evidence="1" id="KW-0812">Transmembrane</keyword>
<reference evidence="2" key="1">
    <citation type="journal article" date="2015" name="Nature">
        <title>Complex archaea that bridge the gap between prokaryotes and eukaryotes.</title>
        <authorList>
            <person name="Spang A."/>
            <person name="Saw J.H."/>
            <person name="Jorgensen S.L."/>
            <person name="Zaremba-Niedzwiedzka K."/>
            <person name="Martijn J."/>
            <person name="Lind A.E."/>
            <person name="van Eijk R."/>
            <person name="Schleper C."/>
            <person name="Guy L."/>
            <person name="Ettema T.J."/>
        </authorList>
    </citation>
    <scope>NUCLEOTIDE SEQUENCE</scope>
</reference>
<proteinExistence type="predicted"/>
<evidence type="ECO:0000256" key="1">
    <source>
        <dbReference type="SAM" id="Phobius"/>
    </source>
</evidence>
<feature type="transmembrane region" description="Helical" evidence="1">
    <location>
        <begin position="46"/>
        <end position="65"/>
    </location>
</feature>
<gene>
    <name evidence="2" type="ORF">LCGC14_1366130</name>
</gene>
<protein>
    <submittedName>
        <fullName evidence="2">Uncharacterized protein</fullName>
    </submittedName>
</protein>